<dbReference type="STRING" id="74649.A0A2P6S701"/>
<reference evidence="15 16" key="1">
    <citation type="journal article" date="2018" name="Nat. Genet.">
        <title>The Rosa genome provides new insights in the design of modern roses.</title>
        <authorList>
            <person name="Bendahmane M."/>
        </authorList>
    </citation>
    <scope>NUCLEOTIDE SEQUENCE [LARGE SCALE GENOMIC DNA]</scope>
    <source>
        <strain evidence="16">cv. Old Blush</strain>
    </source>
</reference>
<evidence type="ECO:0000256" key="7">
    <source>
        <dbReference type="ARBA" id="ARBA00022989"/>
    </source>
</evidence>
<feature type="transmembrane region" description="Helical" evidence="13">
    <location>
        <begin position="158"/>
        <end position="177"/>
    </location>
</feature>
<keyword evidence="11" id="KW-1208">Phospholipid metabolism</keyword>
<dbReference type="Pfam" id="PF00664">
    <property type="entry name" value="ABC_membrane"/>
    <property type="match status" value="1"/>
</dbReference>
<evidence type="ECO:0000256" key="11">
    <source>
        <dbReference type="ARBA" id="ARBA00023264"/>
    </source>
</evidence>
<evidence type="ECO:0000256" key="10">
    <source>
        <dbReference type="ARBA" id="ARBA00023209"/>
    </source>
</evidence>
<dbReference type="GO" id="GO:0005524">
    <property type="term" value="F:ATP binding"/>
    <property type="evidence" value="ECO:0007669"/>
    <property type="project" value="InterPro"/>
</dbReference>
<dbReference type="Proteomes" id="UP000238479">
    <property type="component" value="Chromosome 1"/>
</dbReference>
<dbReference type="InterPro" id="IPR011527">
    <property type="entry name" value="ABC1_TM_dom"/>
</dbReference>
<dbReference type="GO" id="GO:0140359">
    <property type="term" value="F:ABC-type transporter activity"/>
    <property type="evidence" value="ECO:0007669"/>
    <property type="project" value="InterPro"/>
</dbReference>
<comment type="similarity">
    <text evidence="2">Belongs to the GPC1 family.</text>
</comment>
<keyword evidence="7 13" id="KW-1133">Transmembrane helix</keyword>
<evidence type="ECO:0000256" key="8">
    <source>
        <dbReference type="ARBA" id="ARBA00023098"/>
    </source>
</evidence>
<evidence type="ECO:0000256" key="4">
    <source>
        <dbReference type="ARBA" id="ARBA00022516"/>
    </source>
</evidence>
<dbReference type="PANTHER" id="PTHR31201">
    <property type="entry name" value="OS01G0585100 PROTEIN"/>
    <property type="match status" value="1"/>
</dbReference>
<evidence type="ECO:0000256" key="2">
    <source>
        <dbReference type="ARBA" id="ARBA00006675"/>
    </source>
</evidence>
<keyword evidence="15" id="KW-0378">Hydrolase</keyword>
<comment type="caution">
    <text evidence="15">The sequence shown here is derived from an EMBL/GenBank/DDBJ whole genome shotgun (WGS) entry which is preliminary data.</text>
</comment>
<evidence type="ECO:0000256" key="12">
    <source>
        <dbReference type="ARBA" id="ARBA00023315"/>
    </source>
</evidence>
<keyword evidence="16" id="KW-1185">Reference proteome</keyword>
<dbReference type="GO" id="GO:0006656">
    <property type="term" value="P:phosphatidylcholine biosynthetic process"/>
    <property type="evidence" value="ECO:0007669"/>
    <property type="project" value="TreeGrafter"/>
</dbReference>
<dbReference type="PROSITE" id="PS50929">
    <property type="entry name" value="ABC_TM1F"/>
    <property type="match status" value="1"/>
</dbReference>
<comment type="subcellular location">
    <subcellularLocation>
        <location evidence="1">Membrane</location>
        <topology evidence="1">Multi-pass membrane protein</topology>
    </subcellularLocation>
</comment>
<keyword evidence="5" id="KW-0808">Transferase</keyword>
<accession>A0A2P6S701</accession>
<name>A0A2P6S701_ROSCH</name>
<keyword evidence="10" id="KW-0594">Phospholipid biosynthesis</keyword>
<keyword evidence="8" id="KW-0443">Lipid metabolism</keyword>
<dbReference type="GO" id="GO:0016020">
    <property type="term" value="C:membrane"/>
    <property type="evidence" value="ECO:0007669"/>
    <property type="project" value="UniProtKB-SubCell"/>
</dbReference>
<evidence type="ECO:0000256" key="5">
    <source>
        <dbReference type="ARBA" id="ARBA00022679"/>
    </source>
</evidence>
<evidence type="ECO:0000256" key="9">
    <source>
        <dbReference type="ARBA" id="ARBA00023136"/>
    </source>
</evidence>
<evidence type="ECO:0000256" key="1">
    <source>
        <dbReference type="ARBA" id="ARBA00004141"/>
    </source>
</evidence>
<dbReference type="PANTHER" id="PTHR31201:SF1">
    <property type="entry name" value="GLYCEROPHOSPHOCHOLINE ACYLTRANSFERASE 1"/>
    <property type="match status" value="1"/>
</dbReference>
<organism evidence="15 16">
    <name type="scientific">Rosa chinensis</name>
    <name type="common">China rose</name>
    <dbReference type="NCBI Taxonomy" id="74649"/>
    <lineage>
        <taxon>Eukaryota</taxon>
        <taxon>Viridiplantae</taxon>
        <taxon>Streptophyta</taxon>
        <taxon>Embryophyta</taxon>
        <taxon>Tracheophyta</taxon>
        <taxon>Spermatophyta</taxon>
        <taxon>Magnoliopsida</taxon>
        <taxon>eudicotyledons</taxon>
        <taxon>Gunneridae</taxon>
        <taxon>Pentapetalae</taxon>
        <taxon>rosids</taxon>
        <taxon>fabids</taxon>
        <taxon>Rosales</taxon>
        <taxon>Rosaceae</taxon>
        <taxon>Rosoideae</taxon>
        <taxon>Rosoideae incertae sedis</taxon>
        <taxon>Rosa</taxon>
    </lineage>
</organism>
<evidence type="ECO:0000313" key="15">
    <source>
        <dbReference type="EMBL" id="PRQ54467.1"/>
    </source>
</evidence>
<proteinExistence type="inferred from homology"/>
<protein>
    <recommendedName>
        <fullName evidence="3">Glycerophosphocholine acyltransferase 1</fullName>
    </recommendedName>
</protein>
<dbReference type="AlphaFoldDB" id="A0A2P6S701"/>
<gene>
    <name evidence="15" type="ORF">RchiOBHm_Chr1g0313941</name>
</gene>
<feature type="transmembrane region" description="Helical" evidence="13">
    <location>
        <begin position="127"/>
        <end position="146"/>
    </location>
</feature>
<evidence type="ECO:0000256" key="13">
    <source>
        <dbReference type="SAM" id="Phobius"/>
    </source>
</evidence>
<dbReference type="GO" id="GO:0016746">
    <property type="term" value="F:acyltransferase activity"/>
    <property type="evidence" value="ECO:0007669"/>
    <property type="project" value="UniProtKB-KW"/>
</dbReference>
<feature type="domain" description="ABC transmembrane type-1" evidence="14">
    <location>
        <begin position="302"/>
        <end position="400"/>
    </location>
</feature>
<dbReference type="GO" id="GO:0016787">
    <property type="term" value="F:hydrolase activity"/>
    <property type="evidence" value="ECO:0007669"/>
    <property type="project" value="UniProtKB-KW"/>
</dbReference>
<dbReference type="SUPFAM" id="SSF90123">
    <property type="entry name" value="ABC transporter transmembrane region"/>
    <property type="match status" value="1"/>
</dbReference>
<feature type="transmembrane region" description="Helical" evidence="13">
    <location>
        <begin position="374"/>
        <end position="398"/>
    </location>
</feature>
<keyword evidence="6 13" id="KW-0812">Transmembrane</keyword>
<keyword evidence="4" id="KW-0444">Lipid biosynthesis</keyword>
<dbReference type="Pfam" id="PF10998">
    <property type="entry name" value="DUF2838"/>
    <property type="match status" value="1"/>
</dbReference>
<evidence type="ECO:0000256" key="3">
    <source>
        <dbReference type="ARBA" id="ARBA00019082"/>
    </source>
</evidence>
<evidence type="ECO:0000256" key="6">
    <source>
        <dbReference type="ARBA" id="ARBA00022692"/>
    </source>
</evidence>
<evidence type="ECO:0000313" key="16">
    <source>
        <dbReference type="Proteomes" id="UP000238479"/>
    </source>
</evidence>
<feature type="transmembrane region" description="Helical" evidence="13">
    <location>
        <begin position="303"/>
        <end position="323"/>
    </location>
</feature>
<dbReference type="InterPro" id="IPR021261">
    <property type="entry name" value="GPCAT"/>
</dbReference>
<keyword evidence="9 13" id="KW-0472">Membrane</keyword>
<feature type="transmembrane region" description="Helical" evidence="13">
    <location>
        <begin position="205"/>
        <end position="228"/>
    </location>
</feature>
<dbReference type="InterPro" id="IPR036640">
    <property type="entry name" value="ABC1_TM_sf"/>
</dbReference>
<sequence>MGFVRDFENVDEAFGSRDIQLSWVDVRYELEYGENEVGLKCGFFERGISSSDSIESWNIRCYGDAFGVADDGLFSVESMKSQTRGHEVKRLFWGSVGNGVSKIQDFCYYANTIFLVDLLLYPRNEKFFMVCFSFAEGPLAWALIVWHCSLVFSSLDKLVSVLIHLLPGLVFFTIRWWDPATCAAMHLEGSSARASWPYVESKTYLWTWLFVVPLVAYSLWQLLYFLIVNVLRRQRLLRDPEVMTSYRTLEEGAKSKQFVVALKRFAWGSKSIVYVNCSNSQIAQNSWMAANVDNPNVSSSQLILVYLSIGFSATFILLIRSLLTVGLGLEASRALFSQLLNSLFHAPMSFYDSTPLGRILSRLSSDPSIVDLDIPFSLVFACGATINAYSNLGILAAVTW</sequence>
<keyword evidence="12" id="KW-0012">Acyltransferase</keyword>
<evidence type="ECO:0000259" key="14">
    <source>
        <dbReference type="PROSITE" id="PS50929"/>
    </source>
</evidence>
<dbReference type="Gene3D" id="1.20.1560.10">
    <property type="entry name" value="ABC transporter type 1, transmembrane domain"/>
    <property type="match status" value="1"/>
</dbReference>
<dbReference type="Gramene" id="PRQ54467">
    <property type="protein sequence ID" value="PRQ54467"/>
    <property type="gene ID" value="RchiOBHm_Chr1g0313941"/>
</dbReference>
<dbReference type="EMBL" id="PDCK01000039">
    <property type="protein sequence ID" value="PRQ54467.1"/>
    <property type="molecule type" value="Genomic_DNA"/>
</dbReference>